<dbReference type="InterPro" id="IPR019775">
    <property type="entry name" value="WD40_repeat_CS"/>
</dbReference>
<dbReference type="Gene3D" id="2.130.10.10">
    <property type="entry name" value="YVTN repeat-like/Quinoprotein amine dehydrogenase"/>
    <property type="match status" value="1"/>
</dbReference>
<dbReference type="AlphaFoldDB" id="G0WCA0"/>
<dbReference type="PANTHER" id="PTHR10971">
    <property type="entry name" value="MRNA EXPORT FACTOR AND BUB3"/>
    <property type="match status" value="1"/>
</dbReference>
<dbReference type="GO" id="GO:0007094">
    <property type="term" value="P:mitotic spindle assembly checkpoint signaling"/>
    <property type="evidence" value="ECO:0007669"/>
    <property type="project" value="EnsemblFungi"/>
</dbReference>
<feature type="repeat" description="WD" evidence="3">
    <location>
        <begin position="267"/>
        <end position="301"/>
    </location>
</feature>
<dbReference type="GO" id="GO:1990298">
    <property type="term" value="C:bub1-bub3 complex"/>
    <property type="evidence" value="ECO:0007669"/>
    <property type="project" value="EnsemblFungi"/>
</dbReference>
<dbReference type="Pfam" id="PF00400">
    <property type="entry name" value="WD40"/>
    <property type="match status" value="1"/>
</dbReference>
<name>G0WCA0_NAUDC</name>
<dbReference type="GO" id="GO:0044774">
    <property type="term" value="P:mitotic DNA integrity checkpoint signaling"/>
    <property type="evidence" value="ECO:0007669"/>
    <property type="project" value="EnsemblFungi"/>
</dbReference>
<dbReference type="InterPro" id="IPR036322">
    <property type="entry name" value="WD40_repeat_dom_sf"/>
</dbReference>
<dbReference type="GO" id="GO:0000776">
    <property type="term" value="C:kinetochore"/>
    <property type="evidence" value="ECO:0007669"/>
    <property type="project" value="EnsemblFungi"/>
</dbReference>
<keyword evidence="5" id="KW-1185">Reference proteome</keyword>
<organism evidence="4 5">
    <name type="scientific">Naumovozyma dairenensis (strain ATCC 10597 / BCRC 20456 / CBS 421 / NBRC 0211 / NRRL Y-12639)</name>
    <name type="common">Saccharomyces dairenensis</name>
    <dbReference type="NCBI Taxonomy" id="1071378"/>
    <lineage>
        <taxon>Eukaryota</taxon>
        <taxon>Fungi</taxon>
        <taxon>Dikarya</taxon>
        <taxon>Ascomycota</taxon>
        <taxon>Saccharomycotina</taxon>
        <taxon>Saccharomycetes</taxon>
        <taxon>Saccharomycetales</taxon>
        <taxon>Saccharomycetaceae</taxon>
        <taxon>Naumovozyma</taxon>
    </lineage>
</organism>
<evidence type="ECO:0000256" key="3">
    <source>
        <dbReference type="PROSITE-ProRule" id="PRU00221"/>
    </source>
</evidence>
<dbReference type="OMA" id="ENECKPK"/>
<dbReference type="OrthoDB" id="10262475at2759"/>
<dbReference type="KEGG" id="ndi:NDAI_0F00920"/>
<dbReference type="SMART" id="SM00320">
    <property type="entry name" value="WD40"/>
    <property type="match status" value="3"/>
</dbReference>
<dbReference type="PROSITE" id="PS50082">
    <property type="entry name" value="WD_REPEATS_2"/>
    <property type="match status" value="1"/>
</dbReference>
<evidence type="ECO:0000256" key="1">
    <source>
        <dbReference type="ARBA" id="ARBA00022574"/>
    </source>
</evidence>
<dbReference type="GeneID" id="11499150"/>
<dbReference type="GO" id="GO:1902499">
    <property type="term" value="P:positive regulation of protein autoubiquitination"/>
    <property type="evidence" value="ECO:0007669"/>
    <property type="project" value="EnsemblFungi"/>
</dbReference>
<dbReference type="STRING" id="1071378.G0WCA0"/>
<proteinExistence type="predicted"/>
<dbReference type="GO" id="GO:0033597">
    <property type="term" value="C:mitotic checkpoint complex"/>
    <property type="evidence" value="ECO:0007669"/>
    <property type="project" value="EnsemblFungi"/>
</dbReference>
<dbReference type="SUPFAM" id="SSF50978">
    <property type="entry name" value="WD40 repeat-like"/>
    <property type="match status" value="1"/>
</dbReference>
<dbReference type="EMBL" id="HE580272">
    <property type="protein sequence ID" value="CCD25411.1"/>
    <property type="molecule type" value="Genomic_DNA"/>
</dbReference>
<dbReference type="PROSITE" id="PS00678">
    <property type="entry name" value="WD_REPEATS_1"/>
    <property type="match status" value="1"/>
</dbReference>
<evidence type="ECO:0000313" key="4">
    <source>
        <dbReference type="EMBL" id="CCD25411.1"/>
    </source>
</evidence>
<dbReference type="InterPro" id="IPR015943">
    <property type="entry name" value="WD40/YVTN_repeat-like_dom_sf"/>
</dbReference>
<dbReference type="HOGENOM" id="CLU_038526_2_0_1"/>
<dbReference type="RefSeq" id="XP_003670654.1">
    <property type="nucleotide sequence ID" value="XM_003670606.1"/>
</dbReference>
<dbReference type="InterPro" id="IPR001680">
    <property type="entry name" value="WD40_rpt"/>
</dbReference>
<dbReference type="GO" id="GO:0043130">
    <property type="term" value="F:ubiquitin binding"/>
    <property type="evidence" value="ECO:0007669"/>
    <property type="project" value="EnsemblFungi"/>
</dbReference>
<gene>
    <name evidence="4" type="primary">NDAI0F00920</name>
    <name evidence="4" type="ordered locus">NDAI_0F00920</name>
</gene>
<accession>G0WCA0</accession>
<reference evidence="4 5" key="1">
    <citation type="journal article" date="2011" name="Proc. Natl. Acad. Sci. U.S.A.">
        <title>Evolutionary erosion of yeast sex chromosomes by mating-type switching accidents.</title>
        <authorList>
            <person name="Gordon J.L."/>
            <person name="Armisen D."/>
            <person name="Proux-Wera E."/>
            <person name="Oheigeartaigh S.S."/>
            <person name="Byrne K.P."/>
            <person name="Wolfe K.H."/>
        </authorList>
    </citation>
    <scope>NUCLEOTIDE SEQUENCE [LARGE SCALE GENOMIC DNA]</scope>
    <source>
        <strain evidence="5">ATCC 10597 / BCRC 20456 / CBS 421 / NBRC 0211 / NRRL Y-12639</strain>
    </source>
</reference>
<evidence type="ECO:0000256" key="2">
    <source>
        <dbReference type="ARBA" id="ARBA00022737"/>
    </source>
</evidence>
<evidence type="ECO:0000313" key="5">
    <source>
        <dbReference type="Proteomes" id="UP000000689"/>
    </source>
</evidence>
<dbReference type="eggNOG" id="KOG1036">
    <property type="taxonomic scope" value="Eukaryota"/>
</dbReference>
<keyword evidence="1 3" id="KW-0853">WD repeat</keyword>
<keyword evidence="2" id="KW-0677">Repeat</keyword>
<dbReference type="Proteomes" id="UP000000689">
    <property type="component" value="Chromosome 6"/>
</dbReference>
<sequence length="352" mass="40445">MDNFIKKELQDVPKDYISDMIFMKEYRQLLVTSWDGTISLYHLSRGEEEEEEKAKDELRLLNRLRYKVPLLCCSYMIIPSRSYSDWMDLTIYAGTIHGEIVQIDFETNRIEPIASNNDAQLGISKMIRSVKNKKLYVSSWDCLIQELDPVSNQITKKIRLEDGKKVLSMDCNDDNLIIATTSGKIKWTKLPLADGHEGERAKGMWTEVEAGLKYQLRDIKLTNDGDGYVSSSIDGRVAVEYFNDESKKFAFRCHRMNLVDMQFVFPVNTLSFDPHNNILYTGGSDGCVSVWNLDSQKKIKQFPKFNENSVVKIVTDERMLCVATSDDSFKTNAVATDALQLQPSRIYILFKM</sequence>
<protein>
    <submittedName>
        <fullName evidence="4">Uncharacterized protein</fullName>
    </submittedName>
</protein>